<accession>X1MFQ0</accession>
<feature type="region of interest" description="Disordered" evidence="1">
    <location>
        <begin position="74"/>
        <end position="99"/>
    </location>
</feature>
<organism evidence="2">
    <name type="scientific">marine sediment metagenome</name>
    <dbReference type="NCBI Taxonomy" id="412755"/>
    <lineage>
        <taxon>unclassified sequences</taxon>
        <taxon>metagenomes</taxon>
        <taxon>ecological metagenomes</taxon>
    </lineage>
</organism>
<dbReference type="Gene3D" id="2.20.28.160">
    <property type="match status" value="1"/>
</dbReference>
<protein>
    <submittedName>
        <fullName evidence="2">Uncharacterized protein</fullName>
    </submittedName>
</protein>
<dbReference type="AlphaFoldDB" id="X1MFQ0"/>
<sequence length="99" mass="10119">GFERVGRVVASILTGKSSGAPPAPHLQAKATPGEQKEAVPTIRCPDCKQAIDISGLGVGSDITCPGCQAEFTLTSPDEALPPLPADEKKPGGLGQINTR</sequence>
<dbReference type="CDD" id="cd20335">
    <property type="entry name" value="BRcat_RBR"/>
    <property type="match status" value="1"/>
</dbReference>
<comment type="caution">
    <text evidence="2">The sequence shown here is derived from an EMBL/GenBank/DDBJ whole genome shotgun (WGS) entry which is preliminary data.</text>
</comment>
<proteinExistence type="predicted"/>
<evidence type="ECO:0000313" key="2">
    <source>
        <dbReference type="EMBL" id="GAI13510.1"/>
    </source>
</evidence>
<name>X1MFQ0_9ZZZZ</name>
<feature type="region of interest" description="Disordered" evidence="1">
    <location>
        <begin position="13"/>
        <end position="38"/>
    </location>
</feature>
<gene>
    <name evidence="2" type="ORF">S06H3_18228</name>
</gene>
<evidence type="ECO:0000256" key="1">
    <source>
        <dbReference type="SAM" id="MobiDB-lite"/>
    </source>
</evidence>
<reference evidence="2" key="1">
    <citation type="journal article" date="2014" name="Front. Microbiol.">
        <title>High frequency of phylogenetically diverse reductive dehalogenase-homologous genes in deep subseafloor sedimentary metagenomes.</title>
        <authorList>
            <person name="Kawai M."/>
            <person name="Futagami T."/>
            <person name="Toyoda A."/>
            <person name="Takaki Y."/>
            <person name="Nishi S."/>
            <person name="Hori S."/>
            <person name="Arai W."/>
            <person name="Tsubouchi T."/>
            <person name="Morono Y."/>
            <person name="Uchiyama I."/>
            <person name="Ito T."/>
            <person name="Fujiyama A."/>
            <person name="Inagaki F."/>
            <person name="Takami H."/>
        </authorList>
    </citation>
    <scope>NUCLEOTIDE SEQUENCE</scope>
    <source>
        <strain evidence="2">Expedition CK06-06</strain>
    </source>
</reference>
<dbReference type="EMBL" id="BARV01009199">
    <property type="protein sequence ID" value="GAI13510.1"/>
    <property type="molecule type" value="Genomic_DNA"/>
</dbReference>
<feature type="non-terminal residue" evidence="2">
    <location>
        <position position="1"/>
    </location>
</feature>